<feature type="region of interest" description="Disordered" evidence="8">
    <location>
        <begin position="240"/>
        <end position="268"/>
    </location>
</feature>
<feature type="domain" description="Grh/CP2 DB" evidence="9">
    <location>
        <begin position="61"/>
        <end position="300"/>
    </location>
</feature>
<dbReference type="Gene3D" id="1.10.150.50">
    <property type="entry name" value="Transcription Factor, Ets-1"/>
    <property type="match status" value="1"/>
</dbReference>
<sequence>MAWALKLPLTDEVIESGLAQDFDASLSGIGQELGAGAYSMSDVLALPIFKQEESSLPSENENMILPFQYVLCAPTSPAVKLHDETLTYLNQGQSYEIRMLDNRKIGELPEITGKMVKSIIRVVFHDRRLQYTEHQQLEGWRWNRPGDRILDLDIPMSVGIVDPRANPTQLNTVEFLWDPSKRTSVFIQVHCISTEFTMRKHGGEKGVPFRVQIDTFKENENEEYTEHLHSASCQIKVFKPKGADRKQKTDREKMEKRAPQEKEKYQPSYETTILTECSPWPEATYVNNSPSPGFNNTHNSFPVAEGNGSPNHQPEPVVPAIDNLLPSATPQDAQQWLLRNRFSPFCRLFTNFSGADLLKLTREDVIQICGPADGIRLFNALKGRWVHSPGRCLTCAVASVNAVGRVVRPRLTIYVCQESQQTREQQVKHENGDAAINTFFVYHAIYLEELTAAELTEKLAQLFNISPRQISQIFKQGPTGIHVLVSDEMIQNFQDEVCFVLDTMKDDTNDGYHIILK</sequence>
<proteinExistence type="inferred from homology"/>
<evidence type="ECO:0000256" key="7">
    <source>
        <dbReference type="PROSITE-ProRule" id="PRU01313"/>
    </source>
</evidence>
<dbReference type="InterPro" id="IPR041418">
    <property type="entry name" value="SAM_3"/>
</dbReference>
<dbReference type="OrthoDB" id="9996779at2759"/>
<keyword evidence="5" id="KW-0804">Transcription</keyword>
<dbReference type="HOGENOM" id="CLU_015127_2_0_1"/>
<comment type="caution">
    <text evidence="10">The sequence shown here is derived from an EMBL/GenBank/DDBJ whole genome shotgun (WGS) entry which is preliminary data.</text>
</comment>
<dbReference type="EMBL" id="CAAE01014729">
    <property type="protein sequence ID" value="CAG03969.1"/>
    <property type="molecule type" value="Genomic_DNA"/>
</dbReference>
<dbReference type="FunFam" id="1.10.150.50:FF:000022">
    <property type="entry name" value="Transcription factor CP2 like 1"/>
    <property type="match status" value="1"/>
</dbReference>
<evidence type="ECO:0000256" key="4">
    <source>
        <dbReference type="ARBA" id="ARBA00023125"/>
    </source>
</evidence>
<dbReference type="AlphaFoldDB" id="Q4S5W3"/>
<evidence type="ECO:0000256" key="5">
    <source>
        <dbReference type="ARBA" id="ARBA00023163"/>
    </source>
</evidence>
<evidence type="ECO:0000256" key="8">
    <source>
        <dbReference type="SAM" id="MobiDB-lite"/>
    </source>
</evidence>
<dbReference type="GO" id="GO:0000978">
    <property type="term" value="F:RNA polymerase II cis-regulatory region sequence-specific DNA binding"/>
    <property type="evidence" value="ECO:0007669"/>
    <property type="project" value="TreeGrafter"/>
</dbReference>
<dbReference type="GO" id="GO:0005634">
    <property type="term" value="C:nucleus"/>
    <property type="evidence" value="ECO:0007669"/>
    <property type="project" value="UniProtKB-SubCell"/>
</dbReference>
<dbReference type="GO" id="GO:0001228">
    <property type="term" value="F:DNA-binding transcription activator activity, RNA polymerase II-specific"/>
    <property type="evidence" value="ECO:0007669"/>
    <property type="project" value="InterPro"/>
</dbReference>
<keyword evidence="6 7" id="KW-0539">Nucleus</keyword>
<gene>
    <name evidence="10" type="ORF">GSTENG00023555001</name>
</gene>
<dbReference type="CDD" id="cd09589">
    <property type="entry name" value="SAM_TFCP2"/>
    <property type="match status" value="1"/>
</dbReference>
<comment type="subcellular location">
    <subcellularLocation>
        <location evidence="1 7">Nucleus</location>
    </subcellularLocation>
</comment>
<dbReference type="InterPro" id="IPR013761">
    <property type="entry name" value="SAM/pointed_sf"/>
</dbReference>
<evidence type="ECO:0000313" key="10">
    <source>
        <dbReference type="EMBL" id="CAG03969.1"/>
    </source>
</evidence>
<dbReference type="Pfam" id="PF25416">
    <property type="entry name" value="GRHL1_C"/>
    <property type="match status" value="1"/>
</dbReference>
<evidence type="ECO:0000256" key="3">
    <source>
        <dbReference type="ARBA" id="ARBA00023015"/>
    </source>
</evidence>
<evidence type="ECO:0000256" key="6">
    <source>
        <dbReference type="ARBA" id="ARBA00023242"/>
    </source>
</evidence>
<dbReference type="Pfam" id="PF04516">
    <property type="entry name" value="CP2"/>
    <property type="match status" value="1"/>
</dbReference>
<evidence type="ECO:0000256" key="2">
    <source>
        <dbReference type="ARBA" id="ARBA00010852"/>
    </source>
</evidence>
<evidence type="ECO:0000256" key="1">
    <source>
        <dbReference type="ARBA" id="ARBA00004123"/>
    </source>
</evidence>
<dbReference type="Pfam" id="PF18016">
    <property type="entry name" value="SAM_3"/>
    <property type="match status" value="1"/>
</dbReference>
<dbReference type="InterPro" id="IPR040167">
    <property type="entry name" value="TF_CP2-like"/>
</dbReference>
<keyword evidence="4 7" id="KW-0238">DNA-binding</keyword>
<dbReference type="SUPFAM" id="SSF47769">
    <property type="entry name" value="SAM/Pointed domain"/>
    <property type="match status" value="1"/>
</dbReference>
<dbReference type="PANTHER" id="PTHR11037">
    <property type="entry name" value="TRANSCRIPTION FACTOR CP2"/>
    <property type="match status" value="1"/>
</dbReference>
<reference evidence="10" key="2">
    <citation type="submission" date="2004-02" db="EMBL/GenBank/DDBJ databases">
        <authorList>
            <consortium name="Genoscope"/>
            <consortium name="Whitehead Institute Centre for Genome Research"/>
        </authorList>
    </citation>
    <scope>NUCLEOTIDE SEQUENCE</scope>
</reference>
<dbReference type="PROSITE" id="PS51968">
    <property type="entry name" value="GRH_CP2_DB"/>
    <property type="match status" value="1"/>
</dbReference>
<keyword evidence="3" id="KW-0805">Transcription regulation</keyword>
<reference evidence="10" key="1">
    <citation type="journal article" date="2004" name="Nature">
        <title>Genome duplication in the teleost fish Tetraodon nigroviridis reveals the early vertebrate proto-karyotype.</title>
        <authorList>
            <person name="Jaillon O."/>
            <person name="Aury J.-M."/>
            <person name="Brunet F."/>
            <person name="Petit J.-L."/>
            <person name="Stange-Thomann N."/>
            <person name="Mauceli E."/>
            <person name="Bouneau L."/>
            <person name="Fischer C."/>
            <person name="Ozouf-Costaz C."/>
            <person name="Bernot A."/>
            <person name="Nicaud S."/>
            <person name="Jaffe D."/>
            <person name="Fisher S."/>
            <person name="Lutfalla G."/>
            <person name="Dossat C."/>
            <person name="Segurens B."/>
            <person name="Dasilva C."/>
            <person name="Salanoubat M."/>
            <person name="Levy M."/>
            <person name="Boudet N."/>
            <person name="Castellano S."/>
            <person name="Anthouard V."/>
            <person name="Jubin C."/>
            <person name="Castelli V."/>
            <person name="Katinka M."/>
            <person name="Vacherie B."/>
            <person name="Biemont C."/>
            <person name="Skalli Z."/>
            <person name="Cattolico L."/>
            <person name="Poulain J."/>
            <person name="De Berardinis V."/>
            <person name="Cruaud C."/>
            <person name="Duprat S."/>
            <person name="Brottier P."/>
            <person name="Coutanceau J.-P."/>
            <person name="Gouzy J."/>
            <person name="Parra G."/>
            <person name="Lardier G."/>
            <person name="Chapple C."/>
            <person name="McKernan K.J."/>
            <person name="McEwan P."/>
            <person name="Bosak S."/>
            <person name="Kellis M."/>
            <person name="Volff J.-N."/>
            <person name="Guigo R."/>
            <person name="Zody M.C."/>
            <person name="Mesirov J."/>
            <person name="Lindblad-Toh K."/>
            <person name="Birren B."/>
            <person name="Nusbaum C."/>
            <person name="Kahn D."/>
            <person name="Robinson-Rechavi M."/>
            <person name="Laudet V."/>
            <person name="Schachter V."/>
            <person name="Quetier F."/>
            <person name="Saurin W."/>
            <person name="Scarpelli C."/>
            <person name="Wincker P."/>
            <person name="Lander E.S."/>
            <person name="Weissenbach J."/>
            <person name="Roest Crollius H."/>
        </authorList>
    </citation>
    <scope>NUCLEOTIDE SEQUENCE [LARGE SCALE GENOMIC DNA]</scope>
</reference>
<dbReference type="PANTHER" id="PTHR11037:SF11">
    <property type="entry name" value="ALPHA-GLOBIN TRANSCRIPTION FACTOR CP2"/>
    <property type="match status" value="1"/>
</dbReference>
<name>Q4S5W3_TETNG</name>
<comment type="similarity">
    <text evidence="2">Belongs to the grh/CP2 family. CP2 subfamily.</text>
</comment>
<accession>Q4S5W3</accession>
<organism evidence="10">
    <name type="scientific">Tetraodon nigroviridis</name>
    <name type="common">Spotted green pufferfish</name>
    <name type="synonym">Chelonodon nigroviridis</name>
    <dbReference type="NCBI Taxonomy" id="99883"/>
    <lineage>
        <taxon>Eukaryota</taxon>
        <taxon>Metazoa</taxon>
        <taxon>Chordata</taxon>
        <taxon>Craniata</taxon>
        <taxon>Vertebrata</taxon>
        <taxon>Euteleostomi</taxon>
        <taxon>Actinopterygii</taxon>
        <taxon>Neopterygii</taxon>
        <taxon>Teleostei</taxon>
        <taxon>Neoteleostei</taxon>
        <taxon>Acanthomorphata</taxon>
        <taxon>Eupercaria</taxon>
        <taxon>Tetraodontiformes</taxon>
        <taxon>Tetradontoidea</taxon>
        <taxon>Tetraodontidae</taxon>
        <taxon>Tetraodon</taxon>
    </lineage>
</organism>
<feature type="compositionally biased region" description="Basic and acidic residues" evidence="8">
    <location>
        <begin position="241"/>
        <end position="265"/>
    </location>
</feature>
<dbReference type="InterPro" id="IPR057520">
    <property type="entry name" value="GRHL1/CP2_C"/>
</dbReference>
<dbReference type="KEGG" id="tng:GSTEN00023555G001"/>
<evidence type="ECO:0000259" key="9">
    <source>
        <dbReference type="PROSITE" id="PS51968"/>
    </source>
</evidence>
<dbReference type="InterPro" id="IPR037599">
    <property type="entry name" value="TFCP2_SAM"/>
</dbReference>
<dbReference type="InterPro" id="IPR007604">
    <property type="entry name" value="CP2"/>
</dbReference>
<protein>
    <submittedName>
        <fullName evidence="10">(spotted green pufferfish) hypothetical protein</fullName>
    </submittedName>
</protein>